<dbReference type="WBParaSite" id="Hba_01965">
    <property type="protein sequence ID" value="Hba_01965"/>
    <property type="gene ID" value="Hba_01965"/>
</dbReference>
<evidence type="ECO:0000313" key="2">
    <source>
        <dbReference type="WBParaSite" id="Hba_01965"/>
    </source>
</evidence>
<evidence type="ECO:0000313" key="1">
    <source>
        <dbReference type="Proteomes" id="UP000095283"/>
    </source>
</evidence>
<protein>
    <submittedName>
        <fullName evidence="2">Clathrin heavy chain</fullName>
    </submittedName>
</protein>
<dbReference type="Proteomes" id="UP000095283">
    <property type="component" value="Unplaced"/>
</dbReference>
<accession>A0A1I7WB81</accession>
<keyword evidence="1" id="KW-1185">Reference proteome</keyword>
<sequence>MTFAIGFDRKILVVALYFSKGCFQVCKIANYTSVTLVTFREKGDIVVAVGIISRDGQIVCCDLKLNVIRIIIVKEYQHLQTSRENVHYEFVAVVFVAQYSWPRPRRKSANISGIMPVGLSIEGVYQNHVLLGTFRVFGAILNENVKISMNFRTRVAISKTVNSSSHIVIPFKE</sequence>
<proteinExistence type="predicted"/>
<reference evidence="2" key="1">
    <citation type="submission" date="2016-11" db="UniProtKB">
        <authorList>
            <consortium name="WormBaseParasite"/>
        </authorList>
    </citation>
    <scope>IDENTIFICATION</scope>
</reference>
<dbReference type="AlphaFoldDB" id="A0A1I7WB81"/>
<name>A0A1I7WB81_HETBA</name>
<organism evidence="1 2">
    <name type="scientific">Heterorhabditis bacteriophora</name>
    <name type="common">Entomopathogenic nematode worm</name>
    <dbReference type="NCBI Taxonomy" id="37862"/>
    <lineage>
        <taxon>Eukaryota</taxon>
        <taxon>Metazoa</taxon>
        <taxon>Ecdysozoa</taxon>
        <taxon>Nematoda</taxon>
        <taxon>Chromadorea</taxon>
        <taxon>Rhabditida</taxon>
        <taxon>Rhabditina</taxon>
        <taxon>Rhabditomorpha</taxon>
        <taxon>Strongyloidea</taxon>
        <taxon>Heterorhabditidae</taxon>
        <taxon>Heterorhabditis</taxon>
    </lineage>
</organism>